<dbReference type="SMART" id="SM00248">
    <property type="entry name" value="ANK"/>
    <property type="match status" value="1"/>
</dbReference>
<evidence type="ECO:0000313" key="4">
    <source>
        <dbReference type="EMBL" id="KAK0704504.1"/>
    </source>
</evidence>
<sequence>MDPFSITAGTVGLTDVASRLAVSCFKLYQFWESLQGAPTAVEVIKTDLVLLSNILGDLSAKGNLAPSVTMVLKSCQVKVETLEKIIGGFDIKAIMEAPKHERLWTKFQMTNKIKQVEVFRKQLSEVRSTLMLGLMYQNIQKPAMCFTNNEAQVVQICGSQMADAKGQLRNPIISKTSNPLPSYTDSFTPTPGQETQSLPCRVGGDTSLSAIASSAVVQRFLQHSLHLAVDDLFASGTVEQLMEASLDKVTSFDTVHTGSYDGDEHDIRRVPVTEYEKSQSEEGNSTADRQSAGQEEPPRLGRSRTCYGRSSIGVVLGSIWIRTSTLKIAEVSSISAGQLEVITSFIFYPASWLSRVGLKYGAEANLQWSPTAGWKFNVATVRAVPENSYIFDFCREGNVKAVMRLIERGDASLEDTSPKGWTPLHFAAASGHVDLCATLISNGANKQALAYEGPTENSLSPLAIWSEFSHNLTSAQKIEMMRVFGPECLDVSECNADGWVVGHNLIASMGQEQSRMSETSVHWLYSQKQTEILVALGAQSVWHGLQQAVRAFLFEEHDNQIISHLLSSGMGEEGAEYQSHVASMGHWLALRASQRDLVPLAMQAAQLLQIDGYDPIMATACFGKRDINRMLPTLYSTWAKKSSHVLGSAKETIKHELDVVLGELCLDLDQLAKRLCRAQDEPEAPVGSELERCRTCWDDYTTLGKGLVQPCRIAFDKCRETEHKYNCACSRYLRAYEVVPARPVAATGDTDETNVEEEFFQEPKEDIEQLCTEYDKLGHGVSAQGDPFYDAAAMLYQSHGRRWIGKYDADETLCAACFLRREEYIGEDGPGGAACFTPAPKAYVSACPPDTFDATYSSYI</sequence>
<gene>
    <name evidence="4" type="ORF">B0H67DRAFT_351008</name>
</gene>
<feature type="repeat" description="ANK" evidence="1">
    <location>
        <begin position="419"/>
        <end position="451"/>
    </location>
</feature>
<dbReference type="InterPro" id="IPR036770">
    <property type="entry name" value="Ankyrin_rpt-contain_sf"/>
</dbReference>
<organism evidence="4 5">
    <name type="scientific">Lasiosphaeris hirsuta</name>
    <dbReference type="NCBI Taxonomy" id="260670"/>
    <lineage>
        <taxon>Eukaryota</taxon>
        <taxon>Fungi</taxon>
        <taxon>Dikarya</taxon>
        <taxon>Ascomycota</taxon>
        <taxon>Pezizomycotina</taxon>
        <taxon>Sordariomycetes</taxon>
        <taxon>Sordariomycetidae</taxon>
        <taxon>Sordariales</taxon>
        <taxon>Lasiosphaeriaceae</taxon>
        <taxon>Lasiosphaeris</taxon>
    </lineage>
</organism>
<dbReference type="AlphaFoldDB" id="A0AA39ZVJ2"/>
<evidence type="ECO:0000256" key="1">
    <source>
        <dbReference type="PROSITE-ProRule" id="PRU00023"/>
    </source>
</evidence>
<feature type="compositionally biased region" description="Polar residues" evidence="2">
    <location>
        <begin position="281"/>
        <end position="293"/>
    </location>
</feature>
<dbReference type="Pfam" id="PF12796">
    <property type="entry name" value="Ank_2"/>
    <property type="match status" value="1"/>
</dbReference>
<dbReference type="SUPFAM" id="SSF48403">
    <property type="entry name" value="Ankyrin repeat"/>
    <property type="match status" value="1"/>
</dbReference>
<dbReference type="InterPro" id="IPR002110">
    <property type="entry name" value="Ankyrin_rpt"/>
</dbReference>
<evidence type="ECO:0000259" key="3">
    <source>
        <dbReference type="Pfam" id="PF17111"/>
    </source>
</evidence>
<dbReference type="PANTHER" id="PTHR24133">
    <property type="entry name" value="ANKYRIN DOMAIN-CONTAINING"/>
    <property type="match status" value="1"/>
</dbReference>
<dbReference type="InterPro" id="IPR031348">
    <property type="entry name" value="PigL_N"/>
</dbReference>
<keyword evidence="5" id="KW-1185">Reference proteome</keyword>
<name>A0AA39ZVJ2_9PEZI</name>
<feature type="region of interest" description="Disordered" evidence="2">
    <location>
        <begin position="274"/>
        <end position="304"/>
    </location>
</feature>
<evidence type="ECO:0000256" key="2">
    <source>
        <dbReference type="SAM" id="MobiDB-lite"/>
    </source>
</evidence>
<dbReference type="Proteomes" id="UP001172102">
    <property type="component" value="Unassembled WGS sequence"/>
</dbReference>
<accession>A0AA39ZVJ2</accession>
<dbReference type="Pfam" id="PF17111">
    <property type="entry name" value="PigL_N"/>
    <property type="match status" value="1"/>
</dbReference>
<dbReference type="Gene3D" id="1.25.40.20">
    <property type="entry name" value="Ankyrin repeat-containing domain"/>
    <property type="match status" value="1"/>
</dbReference>
<dbReference type="PROSITE" id="PS50297">
    <property type="entry name" value="ANK_REP_REGION"/>
    <property type="match status" value="1"/>
</dbReference>
<comment type="caution">
    <text evidence="4">The sequence shown here is derived from an EMBL/GenBank/DDBJ whole genome shotgun (WGS) entry which is preliminary data.</text>
</comment>
<dbReference type="PANTHER" id="PTHR24133:SF40">
    <property type="entry name" value="ANKYRIN REPEAT DOMAIN 44"/>
    <property type="match status" value="1"/>
</dbReference>
<dbReference type="InterPro" id="IPR052391">
    <property type="entry name" value="E3_Ligase-Neurotoxin"/>
</dbReference>
<keyword evidence="1" id="KW-0040">ANK repeat</keyword>
<reference evidence="4" key="1">
    <citation type="submission" date="2023-06" db="EMBL/GenBank/DDBJ databases">
        <title>Genome-scale phylogeny and comparative genomics of the fungal order Sordariales.</title>
        <authorList>
            <consortium name="Lawrence Berkeley National Laboratory"/>
            <person name="Hensen N."/>
            <person name="Bonometti L."/>
            <person name="Westerberg I."/>
            <person name="Brannstrom I.O."/>
            <person name="Guillou S."/>
            <person name="Cros-Aarteil S."/>
            <person name="Calhoun S."/>
            <person name="Haridas S."/>
            <person name="Kuo A."/>
            <person name="Mondo S."/>
            <person name="Pangilinan J."/>
            <person name="Riley R."/>
            <person name="Labutti K."/>
            <person name="Andreopoulos B."/>
            <person name="Lipzen A."/>
            <person name="Chen C."/>
            <person name="Yanf M."/>
            <person name="Daum C."/>
            <person name="Ng V."/>
            <person name="Clum A."/>
            <person name="Steindorff A."/>
            <person name="Ohm R."/>
            <person name="Martin F."/>
            <person name="Silar P."/>
            <person name="Natvig D."/>
            <person name="Lalanne C."/>
            <person name="Gautier V."/>
            <person name="Ament-Velasquez S.L."/>
            <person name="Kruys A."/>
            <person name="Hutchinson M.I."/>
            <person name="Powell A.J."/>
            <person name="Barry K."/>
            <person name="Miller A.N."/>
            <person name="Grigoriev I.V."/>
            <person name="Debuchy R."/>
            <person name="Gladieux P."/>
            <person name="Thoren M.H."/>
            <person name="Johannesson H."/>
        </authorList>
    </citation>
    <scope>NUCLEOTIDE SEQUENCE</scope>
    <source>
        <strain evidence="4">SMH4607-1</strain>
    </source>
</reference>
<proteinExistence type="predicted"/>
<dbReference type="EMBL" id="JAUKUA010000007">
    <property type="protein sequence ID" value="KAK0704504.1"/>
    <property type="molecule type" value="Genomic_DNA"/>
</dbReference>
<protein>
    <recommendedName>
        <fullName evidence="3">Azaphilone pigments biosynthesis cluster protein L N-terminal domain-containing protein</fullName>
    </recommendedName>
</protein>
<evidence type="ECO:0000313" key="5">
    <source>
        <dbReference type="Proteomes" id="UP001172102"/>
    </source>
</evidence>
<feature type="domain" description="Azaphilone pigments biosynthesis cluster protein L N-terminal" evidence="3">
    <location>
        <begin position="1"/>
        <end position="143"/>
    </location>
</feature>
<dbReference type="PROSITE" id="PS50088">
    <property type="entry name" value="ANK_REPEAT"/>
    <property type="match status" value="1"/>
</dbReference>